<dbReference type="RefSeq" id="WP_009602297.1">
    <property type="nucleotide sequence ID" value="NZ_AEIU01000088.1"/>
</dbReference>
<keyword evidence="2" id="KW-1185">Reference proteome</keyword>
<name>E3BMF9_9VIBR</name>
<comment type="caution">
    <text evidence="1">The sequence shown here is derived from an EMBL/GenBank/DDBJ whole genome shotgun (WGS) entry which is preliminary data.</text>
</comment>
<evidence type="ECO:0000313" key="2">
    <source>
        <dbReference type="Proteomes" id="UP000002943"/>
    </source>
</evidence>
<proteinExistence type="predicted"/>
<accession>E3BMF9</accession>
<sequence length="132" mass="15170">MKEVMSDEQLIIPFPSLVQKIGSERVREIRSIAAKHNCILKRVRRSRNWQLSGERCHLLALLKVLGGLYQTEDFVLVKLHQYLNCNDKTGQGSLLLHEMIRSDPSLTAAELMEKTGCTLVEVRLARTEYEDF</sequence>
<protein>
    <recommendedName>
        <fullName evidence="3">Ribosome recycling factor</fullName>
    </recommendedName>
</protein>
<dbReference type="Proteomes" id="UP000002943">
    <property type="component" value="Unassembled WGS sequence"/>
</dbReference>
<dbReference type="EMBL" id="AEIU01000088">
    <property type="protein sequence ID" value="EFP95704.1"/>
    <property type="molecule type" value="Genomic_DNA"/>
</dbReference>
<dbReference type="Pfam" id="PF12614">
    <property type="entry name" value="RRF_GI"/>
    <property type="match status" value="1"/>
</dbReference>
<dbReference type="InterPro" id="IPR022253">
    <property type="entry name" value="Ribosome_recyc_fac_bac"/>
</dbReference>
<reference evidence="1 2" key="1">
    <citation type="journal article" date="2012" name="Int. J. Syst. Evol. Microbiol.">
        <title>Vibrio caribbeanicus sp. nov., isolated from the marine sponge Scleritoderma cyanea.</title>
        <authorList>
            <person name="Hoffmann M."/>
            <person name="Monday S.R."/>
            <person name="Allard M.W."/>
            <person name="Strain E.A."/>
            <person name="Whittaker P."/>
            <person name="Naum M."/>
            <person name="McCarthy P.J."/>
            <person name="Lopez J.V."/>
            <person name="Fischer M."/>
            <person name="Brown E.W."/>
        </authorList>
    </citation>
    <scope>NUCLEOTIDE SEQUENCE [LARGE SCALE GENOMIC DNA]</scope>
    <source>
        <strain evidence="1 2">ATCC BAA-2122</strain>
    </source>
</reference>
<dbReference type="OrthoDB" id="6199326at2"/>
<dbReference type="AlphaFoldDB" id="E3BMF9"/>
<dbReference type="eggNOG" id="ENOG50338WA">
    <property type="taxonomic scope" value="Bacteria"/>
</dbReference>
<organism evidence="1 2">
    <name type="scientific">Vibrio caribbeanicus ATCC BAA-2122</name>
    <dbReference type="NCBI Taxonomy" id="796620"/>
    <lineage>
        <taxon>Bacteria</taxon>
        <taxon>Pseudomonadati</taxon>
        <taxon>Pseudomonadota</taxon>
        <taxon>Gammaproteobacteria</taxon>
        <taxon>Vibrionales</taxon>
        <taxon>Vibrionaceae</taxon>
        <taxon>Vibrio</taxon>
    </lineage>
</organism>
<dbReference type="STRING" id="796620.VIBC2010_17175"/>
<evidence type="ECO:0008006" key="3">
    <source>
        <dbReference type="Google" id="ProtNLM"/>
    </source>
</evidence>
<evidence type="ECO:0000313" key="1">
    <source>
        <dbReference type="EMBL" id="EFP95704.1"/>
    </source>
</evidence>
<gene>
    <name evidence="1" type="ORF">VIBC2010_17175</name>
</gene>